<dbReference type="PANTHER" id="PTHR43320:SF2">
    <property type="entry name" value="2-DEHYDRO-3-DEOXYGLUCONOKINASE_2-DEHYDRO-3-DEOXYGALACTONOKINASE"/>
    <property type="match status" value="1"/>
</dbReference>
<dbReference type="Gene3D" id="3.40.1190.20">
    <property type="match status" value="1"/>
</dbReference>
<sequence>MPKKIVGFGEIMLRLTPFHLNERLVQTNALQKAYAGAESNVTVALSCLGQDTWFVTTLPDHALGDGAINSLREFGVDTRLARRAGKRIGTYYIEHGAAMRASRIIYDRENSAMALAPPEAYDWYQILQGKDYFHTTGITPALSAACATATTQAIRTAKSLGVQVSFDLNFRRSLWTQDEGRAVLLPLMEHIDVLFANTGSVADVFAIGGDLPADWQGQVEATRAAAEALYRTQPFPLIALTVREHLSASENGWAGLLYDGNRFYESRKYHFHIVDRIGGGDAFTAGVLHGLCRGWDHAKTIEFATAASALKHTIPGDLSLFSENEVLEVAEGDHSGRVKR</sequence>
<dbReference type="GO" id="GO:0016301">
    <property type="term" value="F:kinase activity"/>
    <property type="evidence" value="ECO:0007669"/>
    <property type="project" value="UniProtKB-KW"/>
</dbReference>
<dbReference type="STRING" id="1075417.SAMN05421823_104548"/>
<keyword evidence="6" id="KW-1185">Reference proteome</keyword>
<evidence type="ECO:0000259" key="4">
    <source>
        <dbReference type="Pfam" id="PF00294"/>
    </source>
</evidence>
<evidence type="ECO:0000256" key="1">
    <source>
        <dbReference type="ARBA" id="ARBA00010688"/>
    </source>
</evidence>
<accession>A0A1G9HUV6</accession>
<organism evidence="5 6">
    <name type="scientific">Catalinimonas alkaloidigena</name>
    <dbReference type="NCBI Taxonomy" id="1075417"/>
    <lineage>
        <taxon>Bacteria</taxon>
        <taxon>Pseudomonadati</taxon>
        <taxon>Bacteroidota</taxon>
        <taxon>Cytophagia</taxon>
        <taxon>Cytophagales</taxon>
        <taxon>Catalimonadaceae</taxon>
        <taxon>Catalinimonas</taxon>
    </lineage>
</organism>
<dbReference type="AlphaFoldDB" id="A0A1G9HUV6"/>
<dbReference type="RefSeq" id="WP_089682741.1">
    <property type="nucleotide sequence ID" value="NZ_FNFO01000004.1"/>
</dbReference>
<evidence type="ECO:0000256" key="2">
    <source>
        <dbReference type="ARBA" id="ARBA00022679"/>
    </source>
</evidence>
<feature type="domain" description="Carbohydrate kinase PfkB" evidence="4">
    <location>
        <begin position="272"/>
        <end position="313"/>
    </location>
</feature>
<evidence type="ECO:0000313" key="6">
    <source>
        <dbReference type="Proteomes" id="UP000198510"/>
    </source>
</evidence>
<dbReference type="SUPFAM" id="SSF53613">
    <property type="entry name" value="Ribokinase-like"/>
    <property type="match status" value="1"/>
</dbReference>
<feature type="domain" description="Carbohydrate kinase PfkB" evidence="4">
    <location>
        <begin position="3"/>
        <end position="198"/>
    </location>
</feature>
<dbReference type="CDD" id="cd01166">
    <property type="entry name" value="KdgK"/>
    <property type="match status" value="1"/>
</dbReference>
<dbReference type="InterPro" id="IPR011611">
    <property type="entry name" value="PfkB_dom"/>
</dbReference>
<evidence type="ECO:0000256" key="3">
    <source>
        <dbReference type="ARBA" id="ARBA00022777"/>
    </source>
</evidence>
<dbReference type="Proteomes" id="UP000198510">
    <property type="component" value="Unassembled WGS sequence"/>
</dbReference>
<keyword evidence="3 5" id="KW-0418">Kinase</keyword>
<name>A0A1G9HUV6_9BACT</name>
<comment type="similarity">
    <text evidence="1">Belongs to the carbohydrate kinase PfkB family.</text>
</comment>
<dbReference type="Pfam" id="PF00294">
    <property type="entry name" value="PfkB"/>
    <property type="match status" value="2"/>
</dbReference>
<dbReference type="InterPro" id="IPR029056">
    <property type="entry name" value="Ribokinase-like"/>
</dbReference>
<dbReference type="PANTHER" id="PTHR43320">
    <property type="entry name" value="SUGAR KINASE"/>
    <property type="match status" value="1"/>
</dbReference>
<dbReference type="InterPro" id="IPR052700">
    <property type="entry name" value="Carb_kinase_PfkB-like"/>
</dbReference>
<keyword evidence="2" id="KW-0808">Transferase</keyword>
<reference evidence="5 6" key="1">
    <citation type="submission" date="2016-10" db="EMBL/GenBank/DDBJ databases">
        <authorList>
            <person name="de Groot N.N."/>
        </authorList>
    </citation>
    <scope>NUCLEOTIDE SEQUENCE [LARGE SCALE GENOMIC DNA]</scope>
    <source>
        <strain evidence="5 6">DSM 25186</strain>
    </source>
</reference>
<proteinExistence type="inferred from homology"/>
<protein>
    <submittedName>
        <fullName evidence="5">2-dehydro-3-deoxygluconokinase</fullName>
    </submittedName>
</protein>
<dbReference type="EMBL" id="FNFO01000004">
    <property type="protein sequence ID" value="SDL16748.1"/>
    <property type="molecule type" value="Genomic_DNA"/>
</dbReference>
<evidence type="ECO:0000313" key="5">
    <source>
        <dbReference type="EMBL" id="SDL16748.1"/>
    </source>
</evidence>
<dbReference type="OrthoDB" id="9813569at2"/>
<gene>
    <name evidence="5" type="ORF">SAMN05421823_104548</name>
</gene>